<evidence type="ECO:0000256" key="1">
    <source>
        <dbReference type="PIRSR" id="PIRSR640198-1"/>
    </source>
</evidence>
<keyword evidence="2" id="KW-0067">ATP-binding</keyword>
<name>A0A4R3L9P2_9BACL</name>
<evidence type="ECO:0000313" key="5">
    <source>
        <dbReference type="Proteomes" id="UP000294937"/>
    </source>
</evidence>
<feature type="binding site" evidence="2">
    <location>
        <begin position="79"/>
        <end position="86"/>
    </location>
    <ligand>
        <name>ATP</name>
        <dbReference type="ChEBI" id="CHEBI:30616"/>
    </ligand>
</feature>
<dbReference type="GO" id="GO:0005524">
    <property type="term" value="F:ATP binding"/>
    <property type="evidence" value="ECO:0007669"/>
    <property type="project" value="UniProtKB-KW"/>
</dbReference>
<dbReference type="RefSeq" id="WP_131923817.1">
    <property type="nucleotide sequence ID" value="NZ_SMAG01000002.1"/>
</dbReference>
<dbReference type="PANTHER" id="PTHR13504:SF38">
    <property type="entry name" value="FIDO DOMAIN-CONTAINING PROTEIN"/>
    <property type="match status" value="1"/>
</dbReference>
<dbReference type="InterPro" id="IPR036597">
    <property type="entry name" value="Fido-like_dom_sf"/>
</dbReference>
<dbReference type="OrthoDB" id="9813719at2"/>
<protein>
    <submittedName>
        <fullName evidence="4">Fic/DOC family protein</fullName>
    </submittedName>
</protein>
<proteinExistence type="predicted"/>
<dbReference type="Gene3D" id="1.10.3290.10">
    <property type="entry name" value="Fido-like domain"/>
    <property type="match status" value="1"/>
</dbReference>
<evidence type="ECO:0000256" key="2">
    <source>
        <dbReference type="PIRSR" id="PIRSR640198-2"/>
    </source>
</evidence>
<dbReference type="InterPro" id="IPR003812">
    <property type="entry name" value="Fido"/>
</dbReference>
<dbReference type="Pfam" id="PF02661">
    <property type="entry name" value="Fic"/>
    <property type="match status" value="1"/>
</dbReference>
<accession>A0A4R3L9P2</accession>
<reference evidence="4 5" key="1">
    <citation type="submission" date="2019-03" db="EMBL/GenBank/DDBJ databases">
        <title>Genomic Encyclopedia of Type Strains, Phase IV (KMG-IV): sequencing the most valuable type-strain genomes for metagenomic binning, comparative biology and taxonomic classification.</title>
        <authorList>
            <person name="Goeker M."/>
        </authorList>
    </citation>
    <scope>NUCLEOTIDE SEQUENCE [LARGE SCALE GENOMIC DNA]</scope>
    <source>
        <strain evidence="4 5">DSM 45707</strain>
    </source>
</reference>
<organism evidence="4 5">
    <name type="scientific">Hazenella coriacea</name>
    <dbReference type="NCBI Taxonomy" id="1179467"/>
    <lineage>
        <taxon>Bacteria</taxon>
        <taxon>Bacillati</taxon>
        <taxon>Bacillota</taxon>
        <taxon>Bacilli</taxon>
        <taxon>Bacillales</taxon>
        <taxon>Thermoactinomycetaceae</taxon>
        <taxon>Hazenella</taxon>
    </lineage>
</organism>
<keyword evidence="2" id="KW-0547">Nucleotide-binding</keyword>
<feature type="domain" description="Fido" evidence="3">
    <location>
        <begin position="1"/>
        <end position="137"/>
    </location>
</feature>
<sequence length="146" mass="17117">MHIKQIHAILLQRIRPKDAGRDRSVPVTVGDHLPPQPWEVAIQMEQLIQKYHEEWNKLHPLLQVAYLHCDFVRIHPFIDGNGRTARLITNLELMKYDYPPVILPVEERVSYHEALQKYDDTRNPDDFLAQLIALTEKSLAFYLSVL</sequence>
<feature type="binding site" evidence="2">
    <location>
        <begin position="29"/>
        <end position="32"/>
    </location>
    <ligand>
        <name>ATP</name>
        <dbReference type="ChEBI" id="CHEBI:30616"/>
    </ligand>
</feature>
<dbReference type="AlphaFoldDB" id="A0A4R3L9P2"/>
<keyword evidence="5" id="KW-1185">Reference proteome</keyword>
<evidence type="ECO:0000259" key="3">
    <source>
        <dbReference type="PROSITE" id="PS51459"/>
    </source>
</evidence>
<evidence type="ECO:0000313" key="4">
    <source>
        <dbReference type="EMBL" id="TCS95850.1"/>
    </source>
</evidence>
<feature type="active site" evidence="1">
    <location>
        <position position="75"/>
    </location>
</feature>
<gene>
    <name evidence="4" type="ORF">EDD58_102432</name>
</gene>
<dbReference type="PANTHER" id="PTHR13504">
    <property type="entry name" value="FIDO DOMAIN-CONTAINING PROTEIN DDB_G0283145"/>
    <property type="match status" value="1"/>
</dbReference>
<dbReference type="SUPFAM" id="SSF140931">
    <property type="entry name" value="Fic-like"/>
    <property type="match status" value="1"/>
</dbReference>
<dbReference type="Proteomes" id="UP000294937">
    <property type="component" value="Unassembled WGS sequence"/>
</dbReference>
<dbReference type="InterPro" id="IPR040198">
    <property type="entry name" value="Fido_containing"/>
</dbReference>
<comment type="caution">
    <text evidence="4">The sequence shown here is derived from an EMBL/GenBank/DDBJ whole genome shotgun (WGS) entry which is preliminary data.</text>
</comment>
<dbReference type="PROSITE" id="PS51459">
    <property type="entry name" value="FIDO"/>
    <property type="match status" value="1"/>
</dbReference>
<dbReference type="EMBL" id="SMAG01000002">
    <property type="protein sequence ID" value="TCS95850.1"/>
    <property type="molecule type" value="Genomic_DNA"/>
</dbReference>